<dbReference type="InterPro" id="IPR025597">
    <property type="entry name" value="DUF4345"/>
</dbReference>
<reference evidence="2 3" key="1">
    <citation type="submission" date="2023-04" db="EMBL/GenBank/DDBJ databases">
        <title>Marinoamorphus aggregata gen. nov., sp. Nov., isolate from tissue of brittle star Ophioplocus japonicus.</title>
        <authorList>
            <person name="Kawano K."/>
            <person name="Sawayama S."/>
            <person name="Nakagawa S."/>
        </authorList>
    </citation>
    <scope>NUCLEOTIDE SEQUENCE [LARGE SCALE GENOMIC DNA]</scope>
    <source>
        <strain evidence="2 3">NKW23</strain>
    </source>
</reference>
<comment type="caution">
    <text evidence="2">The sequence shown here is derived from an EMBL/GenBank/DDBJ whole genome shotgun (WGS) entry which is preliminary data.</text>
</comment>
<proteinExistence type="predicted"/>
<keyword evidence="1" id="KW-0812">Transmembrane</keyword>
<organism evidence="2 3">
    <name type="scientific">Paralimibaculum aggregatum</name>
    <dbReference type="NCBI Taxonomy" id="3036245"/>
    <lineage>
        <taxon>Bacteria</taxon>
        <taxon>Pseudomonadati</taxon>
        <taxon>Pseudomonadota</taxon>
        <taxon>Alphaproteobacteria</taxon>
        <taxon>Rhodobacterales</taxon>
        <taxon>Paracoccaceae</taxon>
        <taxon>Paralimibaculum</taxon>
    </lineage>
</organism>
<keyword evidence="1" id="KW-0472">Membrane</keyword>
<dbReference type="Pfam" id="PF14248">
    <property type="entry name" value="DUF4345"/>
    <property type="match status" value="1"/>
</dbReference>
<evidence type="ECO:0000256" key="1">
    <source>
        <dbReference type="SAM" id="Phobius"/>
    </source>
</evidence>
<dbReference type="Proteomes" id="UP001239909">
    <property type="component" value="Unassembled WGS sequence"/>
</dbReference>
<feature type="transmembrane region" description="Helical" evidence="1">
    <location>
        <begin position="76"/>
        <end position="98"/>
    </location>
</feature>
<gene>
    <name evidence="2" type="ORF">LNKW23_27290</name>
</gene>
<keyword evidence="3" id="KW-1185">Reference proteome</keyword>
<name>A0ABQ6LM45_9RHOB</name>
<dbReference type="EMBL" id="BSYI01000020">
    <property type="protein sequence ID" value="GMG83516.1"/>
    <property type="molecule type" value="Genomic_DNA"/>
</dbReference>
<keyword evidence="1" id="KW-1133">Transmembrane helix</keyword>
<accession>A0ABQ6LM45</accession>
<evidence type="ECO:0000313" key="2">
    <source>
        <dbReference type="EMBL" id="GMG83516.1"/>
    </source>
</evidence>
<feature type="transmembrane region" description="Helical" evidence="1">
    <location>
        <begin position="50"/>
        <end position="69"/>
    </location>
</feature>
<sequence>MRMPDLLAATLFLGGGIAVGIGGALLLAPQGFQATQGIALGADPALLSETRAGGGGLLAMGLLMLAGAFRPALAHGAGTVAAGVYLGYGLARCIGMALDGWPGDGLAMAAAAELAIGAAVLAALRLRTPAAAAMSRSPA</sequence>
<evidence type="ECO:0008006" key="4">
    <source>
        <dbReference type="Google" id="ProtNLM"/>
    </source>
</evidence>
<evidence type="ECO:0000313" key="3">
    <source>
        <dbReference type="Proteomes" id="UP001239909"/>
    </source>
</evidence>
<dbReference type="RefSeq" id="WP_285672311.1">
    <property type="nucleotide sequence ID" value="NZ_BSYI01000020.1"/>
</dbReference>
<protein>
    <recommendedName>
        <fullName evidence="4">DUF4345 domain-containing protein</fullName>
    </recommendedName>
</protein>
<feature type="transmembrane region" description="Helical" evidence="1">
    <location>
        <begin position="104"/>
        <end position="126"/>
    </location>
</feature>